<protein>
    <submittedName>
        <fullName evidence="1">Uncharacterized protein</fullName>
    </submittedName>
</protein>
<name>A0ACC3C1V4_PYRYE</name>
<evidence type="ECO:0000313" key="1">
    <source>
        <dbReference type="EMBL" id="KAK1864157.1"/>
    </source>
</evidence>
<organism evidence="1 2">
    <name type="scientific">Pyropia yezoensis</name>
    <name type="common">Susabi-nori</name>
    <name type="synonym">Porphyra yezoensis</name>
    <dbReference type="NCBI Taxonomy" id="2788"/>
    <lineage>
        <taxon>Eukaryota</taxon>
        <taxon>Rhodophyta</taxon>
        <taxon>Bangiophyceae</taxon>
        <taxon>Bangiales</taxon>
        <taxon>Bangiaceae</taxon>
        <taxon>Pyropia</taxon>
    </lineage>
</organism>
<dbReference type="EMBL" id="CM020619">
    <property type="protein sequence ID" value="KAK1864157.1"/>
    <property type="molecule type" value="Genomic_DNA"/>
</dbReference>
<accession>A0ACC3C1V4</accession>
<dbReference type="Proteomes" id="UP000798662">
    <property type="component" value="Chromosome 2"/>
</dbReference>
<proteinExistence type="predicted"/>
<reference evidence="1" key="1">
    <citation type="submission" date="2019-11" db="EMBL/GenBank/DDBJ databases">
        <title>Nori genome reveals adaptations in red seaweeds to the harsh intertidal environment.</title>
        <authorList>
            <person name="Wang D."/>
            <person name="Mao Y."/>
        </authorList>
    </citation>
    <scope>NUCLEOTIDE SEQUENCE</scope>
    <source>
        <tissue evidence="1">Gametophyte</tissue>
    </source>
</reference>
<evidence type="ECO:0000313" key="2">
    <source>
        <dbReference type="Proteomes" id="UP000798662"/>
    </source>
</evidence>
<sequence>MSSEKKRSRLLVCAVCQFETFSKGGFVWHQTAAHGRTYGNGVPGNKRSRSTTLEEDEATATLDGVPPRPPARRRLRRSNEARPLAENGGETDAGDPPVYGRATAGLGALVADDSGSYDAAIRAQLYRLLEMTGELREHIEEGGDARGRDADAGSMDVNVPYESLSTRVFRLYEVLDDAARAVPVLERRKNSMPGRFSTRRLRALQQFVLGVGGAGLSVREQRQLYNFLEVWDSHDSLDPMAPRDNLSLQAVFPTISSFTNALRDDLDDAVLGAGWKKLSIREGGTVYEVYFRSVLEVVIDRLREGAHKLYPVRVRLVNDVSRKIEWMTVAYIPLVRIQVESAAQERSRLRRCGILQRVLYVCMRTAMAASRFGAEVCVGGRQLMAFPRVLLYVCDQPEERAVLCMKAGKCQRPCSQCDVQVDVAGSSEALSATERDVVETLERQLEAAGHRSNNRERARCETLEAVDSLTGFVPALAAMDGLSTSPYLLYKMVGFDALHVLDLGVTRYLVQWLVETFPKMCGGDLPLAGTDAATRRVCNLRLGQVGRRSKACRTAPGYLVKNDESQSVFTGKQQREGVSVMPHLVAGAWRTRGALHVADSVVNGTSLVREDGAPLPVGDGIDDAVPDLAARVAAFHLEERQDEGAENEDPADGAGGSQFDWPAYHAVWGQTPIDEAITAMFAEFAVLHAEMSGYTCSTSPLPLTLDVGKSIADRAERFVTLYMTPILGPQHSTKVHRLLCHVMGAIRMHGNINNGKAGLNEQLHKEDKPYYARTSKTIAEFTRQLVVQVQGARIVLHRNAAEDEDPASLLVGCDGEEGGESDGTDFDDDDDIPERGDGVSRGGRAAGATDEDAAASSRGADASAAARASPYHLRLTPLSVIAQRPGLEGIGAALGLPEDARVRISSRLHFMAVFECG</sequence>
<gene>
    <name evidence="1" type="ORF">I4F81_006707</name>
</gene>
<comment type="caution">
    <text evidence="1">The sequence shown here is derived from an EMBL/GenBank/DDBJ whole genome shotgun (WGS) entry which is preliminary data.</text>
</comment>
<keyword evidence="2" id="KW-1185">Reference proteome</keyword>